<gene>
    <name evidence="13" type="ORF">EYC87_15330</name>
</gene>
<dbReference type="PANTHER" id="PTHR47990">
    <property type="entry name" value="2-OXOGLUTARATE (2OG) AND FE(II)-DEPENDENT OXYGENASE SUPERFAMILY PROTEIN-RELATED"/>
    <property type="match status" value="1"/>
</dbReference>
<accession>A0ABT3SY96</accession>
<evidence type="ECO:0000256" key="4">
    <source>
        <dbReference type="ARBA" id="ARBA00012531"/>
    </source>
</evidence>
<dbReference type="InterPro" id="IPR050231">
    <property type="entry name" value="Iron_ascorbate_oxido_reductase"/>
</dbReference>
<dbReference type="SUPFAM" id="SSF51197">
    <property type="entry name" value="Clavaminate synthase-like"/>
    <property type="match status" value="1"/>
</dbReference>
<evidence type="ECO:0000256" key="2">
    <source>
        <dbReference type="ARBA" id="ARBA00004767"/>
    </source>
</evidence>
<evidence type="ECO:0000256" key="10">
    <source>
        <dbReference type="ARBA" id="ARBA00049359"/>
    </source>
</evidence>
<dbReference type="EMBL" id="SHNP01000005">
    <property type="protein sequence ID" value="MCX2974964.1"/>
    <property type="molecule type" value="Genomic_DNA"/>
</dbReference>
<comment type="similarity">
    <text evidence="11">Belongs to the iron/ascorbate-dependent oxidoreductase family.</text>
</comment>
<reference evidence="13" key="1">
    <citation type="submission" date="2019-02" db="EMBL/GenBank/DDBJ databases">
        <authorList>
            <person name="Li S.-H."/>
        </authorList>
    </citation>
    <scope>NUCLEOTIDE SEQUENCE</scope>
    <source>
        <strain evidence="13">IMCC8485</strain>
    </source>
</reference>
<evidence type="ECO:0000256" key="9">
    <source>
        <dbReference type="ARBA" id="ARBA00047725"/>
    </source>
</evidence>
<dbReference type="InterPro" id="IPR044861">
    <property type="entry name" value="IPNS-like_FE2OG_OXY"/>
</dbReference>
<evidence type="ECO:0000256" key="3">
    <source>
        <dbReference type="ARBA" id="ARBA00012293"/>
    </source>
</evidence>
<proteinExistence type="inferred from homology"/>
<evidence type="ECO:0000256" key="6">
    <source>
        <dbReference type="ARBA" id="ARBA00022666"/>
    </source>
</evidence>
<sequence>MQELPLVDISDVLSGRQDASATAASVVSACESIGFMYVVGHGIPERLISQVYEDVKQFFSLPLEQKQRWQITRSNYRGYIPRQFFSPGNGGAADDYEGYKLHFQVQPSDPICHAFDLYGPNRWPDSPARLQQSVGEYWQACDRVAHCLLAMLAAALDIQPETFLAMFQQPLTNMTLLHYPPRASGNGGFGIHPHKDTDALTILAPNPVGGLMVRCRGRSDWLRVDAPPEALVVNIGDMLELWSGGRFVSTPHKVENDSGAERYSFPYFSVPRYDTVVKPLLRPLPGFARQPVPVGEVSREVWRTNWPDTQPQNNAYDLGTLEN</sequence>
<comment type="catalytic activity">
    <reaction evidence="9">
        <text>2-oxoglutarate + O2 + 2 H(+) = ethene + 3 CO2 + H2O</text>
        <dbReference type="Rhea" id="RHEA:31523"/>
        <dbReference type="ChEBI" id="CHEBI:15377"/>
        <dbReference type="ChEBI" id="CHEBI:15378"/>
        <dbReference type="ChEBI" id="CHEBI:15379"/>
        <dbReference type="ChEBI" id="CHEBI:16526"/>
        <dbReference type="ChEBI" id="CHEBI:16810"/>
        <dbReference type="ChEBI" id="CHEBI:18153"/>
        <dbReference type="EC" id="1.13.12.19"/>
    </reaction>
</comment>
<dbReference type="Proteomes" id="UP001143307">
    <property type="component" value="Unassembled WGS sequence"/>
</dbReference>
<keyword evidence="6" id="KW-0266">Ethylene biosynthesis</keyword>
<evidence type="ECO:0000313" key="14">
    <source>
        <dbReference type="Proteomes" id="UP001143307"/>
    </source>
</evidence>
<evidence type="ECO:0000313" key="13">
    <source>
        <dbReference type="EMBL" id="MCX2974964.1"/>
    </source>
</evidence>
<dbReference type="EC" id="1.14.20.7" evidence="3"/>
<feature type="domain" description="Fe2OG dioxygenase" evidence="12">
    <location>
        <begin position="166"/>
        <end position="271"/>
    </location>
</feature>
<dbReference type="Pfam" id="PF03171">
    <property type="entry name" value="2OG-FeII_Oxy"/>
    <property type="match status" value="1"/>
</dbReference>
<dbReference type="Gene3D" id="2.60.120.330">
    <property type="entry name" value="B-lactam Antibiotic, Isopenicillin N Synthase, Chain"/>
    <property type="match status" value="1"/>
</dbReference>
<dbReference type="EC" id="1.13.12.19" evidence="4"/>
<dbReference type="PROSITE" id="PS51471">
    <property type="entry name" value="FE2OG_OXY"/>
    <property type="match status" value="1"/>
</dbReference>
<evidence type="ECO:0000256" key="11">
    <source>
        <dbReference type="RuleBase" id="RU003682"/>
    </source>
</evidence>
<dbReference type="Pfam" id="PF14226">
    <property type="entry name" value="DIOX_N"/>
    <property type="match status" value="1"/>
</dbReference>
<evidence type="ECO:0000256" key="1">
    <source>
        <dbReference type="ARBA" id="ARBA00001954"/>
    </source>
</evidence>
<comment type="pathway">
    <text evidence="2">Alkene biosynthesis; ethylene biosynthesis via 2-oxoglutarate.</text>
</comment>
<evidence type="ECO:0000256" key="8">
    <source>
        <dbReference type="ARBA" id="ARBA00031282"/>
    </source>
</evidence>
<comment type="caution">
    <text evidence="13">The sequence shown here is derived from an EMBL/GenBank/DDBJ whole genome shotgun (WGS) entry which is preliminary data.</text>
</comment>
<keyword evidence="14" id="KW-1185">Reference proteome</keyword>
<keyword evidence="11" id="KW-0479">Metal-binding</keyword>
<dbReference type="InterPro" id="IPR005123">
    <property type="entry name" value="Oxoglu/Fe-dep_dioxygenase_dom"/>
</dbReference>
<organism evidence="13 14">
    <name type="scientific">Candidatus Seongchinamella marina</name>
    <dbReference type="NCBI Taxonomy" id="2518990"/>
    <lineage>
        <taxon>Bacteria</taxon>
        <taxon>Pseudomonadati</taxon>
        <taxon>Pseudomonadota</taxon>
        <taxon>Gammaproteobacteria</taxon>
        <taxon>Cellvibrionales</taxon>
        <taxon>Halieaceae</taxon>
        <taxon>Seongchinamella</taxon>
    </lineage>
</organism>
<comment type="catalytic activity">
    <reaction evidence="10">
        <text>L-arginine + 2-oxoglutarate + O2 = guanidine + L-glutamate 5-semialdehyde + succinate + CO2</text>
        <dbReference type="Rhea" id="RHEA:31535"/>
        <dbReference type="ChEBI" id="CHEBI:15379"/>
        <dbReference type="ChEBI" id="CHEBI:16526"/>
        <dbReference type="ChEBI" id="CHEBI:16810"/>
        <dbReference type="ChEBI" id="CHEBI:30031"/>
        <dbReference type="ChEBI" id="CHEBI:30087"/>
        <dbReference type="ChEBI" id="CHEBI:32682"/>
        <dbReference type="ChEBI" id="CHEBI:58066"/>
        <dbReference type="EC" id="1.14.20.7"/>
    </reaction>
</comment>
<name>A0ABT3SY96_9GAMM</name>
<evidence type="ECO:0000256" key="5">
    <source>
        <dbReference type="ARBA" id="ARBA00019045"/>
    </source>
</evidence>
<keyword evidence="11" id="KW-0408">Iron</keyword>
<dbReference type="PRINTS" id="PR00682">
    <property type="entry name" value="IPNSYNTHASE"/>
</dbReference>
<comment type="cofactor">
    <cofactor evidence="1">
        <name>Fe(2+)</name>
        <dbReference type="ChEBI" id="CHEBI:29033"/>
    </cofactor>
</comment>
<dbReference type="InterPro" id="IPR026992">
    <property type="entry name" value="DIOX_N"/>
</dbReference>
<evidence type="ECO:0000259" key="12">
    <source>
        <dbReference type="PROSITE" id="PS51471"/>
    </source>
</evidence>
<evidence type="ECO:0000256" key="7">
    <source>
        <dbReference type="ARBA" id="ARBA00031011"/>
    </source>
</evidence>
<protein>
    <recommendedName>
        <fullName evidence="5">2-oxoglutarate-dependent ethylene/succinate-forming enzyme</fullName>
        <ecNumber evidence="4">1.13.12.19</ecNumber>
        <ecNumber evidence="3">1.14.20.7</ecNumber>
    </recommendedName>
    <alternativeName>
        <fullName evidence="7">2-oxoglutarate dioxygenase (ethylene-forming)</fullName>
    </alternativeName>
    <alternativeName>
        <fullName evidence="8">2-oxoglutarate/L-arginine monooxygenase/decarboxylase (succinate-forming)</fullName>
    </alternativeName>
</protein>
<keyword evidence="11" id="KW-0560">Oxidoreductase</keyword>
<dbReference type="InterPro" id="IPR027443">
    <property type="entry name" value="IPNS-like_sf"/>
</dbReference>